<feature type="repeat" description="Pumilio" evidence="4">
    <location>
        <begin position="663"/>
        <end position="702"/>
    </location>
</feature>
<keyword evidence="2" id="KW-0677">Repeat</keyword>
<reference evidence="9" key="1">
    <citation type="submission" date="2016-11" db="UniProtKB">
        <authorList>
            <consortium name="WormBaseParasite"/>
        </authorList>
    </citation>
    <scope>IDENTIFICATION</scope>
</reference>
<feature type="domain" description="PUM-HD" evidence="7">
    <location>
        <begin position="350"/>
        <end position="745"/>
    </location>
</feature>
<dbReference type="GO" id="GO:0005634">
    <property type="term" value="C:nucleus"/>
    <property type="evidence" value="ECO:0007669"/>
    <property type="project" value="TreeGrafter"/>
</dbReference>
<dbReference type="InterPro" id="IPR011989">
    <property type="entry name" value="ARM-like"/>
</dbReference>
<dbReference type="InterPro" id="IPR016024">
    <property type="entry name" value="ARM-type_fold"/>
</dbReference>
<evidence type="ECO:0000313" key="8">
    <source>
        <dbReference type="Proteomes" id="UP000095282"/>
    </source>
</evidence>
<dbReference type="PANTHER" id="PTHR12537:SF112">
    <property type="entry name" value="FEM-3 MRNA-BINDING FACTOR 1-RELATED"/>
    <property type="match status" value="1"/>
</dbReference>
<proteinExistence type="predicted"/>
<dbReference type="InterPro" id="IPR033133">
    <property type="entry name" value="PUM-HD"/>
</dbReference>
<feature type="repeat" description="Pumilio" evidence="4">
    <location>
        <begin position="454"/>
        <end position="489"/>
    </location>
</feature>
<name>A0A1I7V1I0_9PELO</name>
<protein>
    <submittedName>
        <fullName evidence="9">PUM-HD domain-containing protein</fullName>
    </submittedName>
</protein>
<evidence type="ECO:0000313" key="9">
    <source>
        <dbReference type="WBParaSite" id="Csp11.Scaffold630.g21463.t1"/>
    </source>
</evidence>
<feature type="repeat" description="Pumilio" evidence="4">
    <location>
        <begin position="490"/>
        <end position="527"/>
    </location>
</feature>
<evidence type="ECO:0000256" key="6">
    <source>
        <dbReference type="SAM" id="SignalP"/>
    </source>
</evidence>
<evidence type="ECO:0000256" key="2">
    <source>
        <dbReference type="ARBA" id="ARBA00022737"/>
    </source>
</evidence>
<feature type="chain" id="PRO_5009309638" evidence="6">
    <location>
        <begin position="21"/>
        <end position="817"/>
    </location>
</feature>
<dbReference type="SMART" id="SM00025">
    <property type="entry name" value="Pumilio"/>
    <property type="match status" value="7"/>
</dbReference>
<evidence type="ECO:0000256" key="1">
    <source>
        <dbReference type="ARBA" id="ARBA00022473"/>
    </source>
</evidence>
<dbReference type="GO" id="GO:0010608">
    <property type="term" value="P:post-transcriptional regulation of gene expression"/>
    <property type="evidence" value="ECO:0007669"/>
    <property type="project" value="TreeGrafter"/>
</dbReference>
<dbReference type="STRING" id="1561998.A0A1I7V1I0"/>
<dbReference type="GO" id="GO:0005737">
    <property type="term" value="C:cytoplasm"/>
    <property type="evidence" value="ECO:0007669"/>
    <property type="project" value="TreeGrafter"/>
</dbReference>
<keyword evidence="3" id="KW-0221">Differentiation</keyword>
<dbReference type="eggNOG" id="KOG1488">
    <property type="taxonomic scope" value="Eukaryota"/>
</dbReference>
<evidence type="ECO:0000256" key="3">
    <source>
        <dbReference type="ARBA" id="ARBA00022782"/>
    </source>
</evidence>
<keyword evidence="1" id="KW-0217">Developmental protein</keyword>
<feature type="compositionally biased region" description="Low complexity" evidence="5">
    <location>
        <begin position="264"/>
        <end position="278"/>
    </location>
</feature>
<dbReference type="Proteomes" id="UP000095282">
    <property type="component" value="Unplaced"/>
</dbReference>
<dbReference type="GO" id="GO:0030154">
    <property type="term" value="P:cell differentiation"/>
    <property type="evidence" value="ECO:0007669"/>
    <property type="project" value="UniProtKB-KW"/>
</dbReference>
<dbReference type="PANTHER" id="PTHR12537">
    <property type="entry name" value="RNA BINDING PROTEIN PUMILIO-RELATED"/>
    <property type="match status" value="1"/>
</dbReference>
<dbReference type="InterPro" id="IPR001313">
    <property type="entry name" value="Pumilio_RNA-bd_rpt"/>
</dbReference>
<keyword evidence="6" id="KW-0732">Signal</keyword>
<organism evidence="8 9">
    <name type="scientific">Caenorhabditis tropicalis</name>
    <dbReference type="NCBI Taxonomy" id="1561998"/>
    <lineage>
        <taxon>Eukaryota</taxon>
        <taxon>Metazoa</taxon>
        <taxon>Ecdysozoa</taxon>
        <taxon>Nematoda</taxon>
        <taxon>Chromadorea</taxon>
        <taxon>Rhabditida</taxon>
        <taxon>Rhabditina</taxon>
        <taxon>Rhabditomorpha</taxon>
        <taxon>Rhabditoidea</taxon>
        <taxon>Rhabditidae</taxon>
        <taxon>Peloderinae</taxon>
        <taxon>Caenorhabditis</taxon>
    </lineage>
</organism>
<dbReference type="GO" id="GO:0003730">
    <property type="term" value="F:mRNA 3'-UTR binding"/>
    <property type="evidence" value="ECO:0007669"/>
    <property type="project" value="TreeGrafter"/>
</dbReference>
<dbReference type="PROSITE" id="PS50303">
    <property type="entry name" value="PUM_HD"/>
    <property type="match status" value="1"/>
</dbReference>
<feature type="repeat" description="Pumilio" evidence="4">
    <location>
        <begin position="415"/>
        <end position="453"/>
    </location>
</feature>
<feature type="region of interest" description="Disordered" evidence="5">
    <location>
        <begin position="250"/>
        <end position="282"/>
    </location>
</feature>
<evidence type="ECO:0000259" key="7">
    <source>
        <dbReference type="PROSITE" id="PS50303"/>
    </source>
</evidence>
<keyword evidence="8" id="KW-1185">Reference proteome</keyword>
<feature type="region of interest" description="Disordered" evidence="5">
    <location>
        <begin position="323"/>
        <end position="346"/>
    </location>
</feature>
<feature type="signal peptide" evidence="6">
    <location>
        <begin position="1"/>
        <end position="20"/>
    </location>
</feature>
<feature type="repeat" description="Pumilio" evidence="4">
    <location>
        <begin position="532"/>
        <end position="572"/>
    </location>
</feature>
<feature type="repeat" description="Pumilio" evidence="4">
    <location>
        <begin position="579"/>
        <end position="615"/>
    </location>
</feature>
<dbReference type="AlphaFoldDB" id="A0A1I7V1I0"/>
<dbReference type="WBParaSite" id="Csp11.Scaffold630.g21463.t1">
    <property type="protein sequence ID" value="Csp11.Scaffold630.g21463.t1"/>
    <property type="gene ID" value="Csp11.Scaffold630.g21463"/>
</dbReference>
<dbReference type="PROSITE" id="PS50302">
    <property type="entry name" value="PUM"/>
    <property type="match status" value="6"/>
</dbReference>
<accession>A0A1I7V1I0</accession>
<evidence type="ECO:0000256" key="5">
    <source>
        <dbReference type="SAM" id="MobiDB-lite"/>
    </source>
</evidence>
<dbReference type="Pfam" id="PF00806">
    <property type="entry name" value="PUF"/>
    <property type="match status" value="8"/>
</dbReference>
<evidence type="ECO:0000256" key="4">
    <source>
        <dbReference type="PROSITE-ProRule" id="PRU00317"/>
    </source>
</evidence>
<dbReference type="SUPFAM" id="SSF48371">
    <property type="entry name" value="ARM repeat"/>
    <property type="match status" value="1"/>
</dbReference>
<sequence length="817" mass="93484">MKILNAFVIVVGLSMQRLFAQKMYDAAKDSELSNPLVVPASEASYHYTMIEVDTQASSQTPLYGLIGVILLDGVFTFSGIEESHLLKLRVDPQTGKRCMPFKGINVVHKCNHEYFVLNSDFVNIQKTAFQKGDDLSKVCLNRNNILKGRKFNEANDIGLKKKSPSHSHLVVRFGKRVLMAYKRGTNYNKCIGTYDAEDDYFTCMLPKADGTLEEFSMTSFLYDEIDGTMHRDDNTLEMDRDTFSNSRRARHFGRSNQNFQHFAGNSNYGRSDNNNNNRRNLRDSYMNENHADDIYTRWFPNNSREFPTPPADLTARLANIGLDESSSTSSSSHKKSSTSSESKHKRIQRLTGLPLWALDENHEIRHDLSLKKVVDEGLVLLFSMDKSGCHFLQSNYYGENTQNVDPQLRERISREVLGNRDVFLTLCKNIFGNFFLQRVIEYSNPVEQETIKRHLVSDMDALCLDKSACRVVQTALETLESRYTDAIVGAIPRKNRLQAICTDQNANHVIQKIVKTMPLSKWDFLVTYLCKNGHDNMLTICQDKYGCRVVQTIVEVLSEDIPKTDAEDRMLALRRLMNKILRNCKELTSNEFANYVIQHIIETPILGDYRNAIIESCLLRNLLSMSQEKYASHVIERAFCFAPPAHLAEMMEELFDGYVPHPDTGKDALDILIFHQFGNYVVQRILQICVNAVVGKRDTVINGLECREKFEGWLGKLYIRARKDKLRLTRFSSGKKIMEILETMESYQITRSYDVGQYSPTPLPTPQEIFSSLCPPSSLFSPSNTTSINWPTSSSRTTSLSSEHHDYDHDFINFQNF</sequence>
<dbReference type="Gene3D" id="1.25.10.10">
    <property type="entry name" value="Leucine-rich Repeat Variant"/>
    <property type="match status" value="1"/>
</dbReference>